<dbReference type="EMBL" id="JAVRRT010000002">
    <property type="protein sequence ID" value="KAK5174487.1"/>
    <property type="molecule type" value="Genomic_DNA"/>
</dbReference>
<comment type="caution">
    <text evidence="1">The sequence shown here is derived from an EMBL/GenBank/DDBJ whole genome shotgun (WGS) entry which is preliminary data.</text>
</comment>
<evidence type="ECO:0000313" key="1">
    <source>
        <dbReference type="EMBL" id="KAK5174487.1"/>
    </source>
</evidence>
<sequence length="245" mass="26701">MALPQDHQEPAQTPFTIPEIFTHILEYLQPLDLLKATGINRTARDLVHTTPDLHRAMGTTAQPGSDSRIPLIGDSTLKYIQNGGITLGESLGRKLKLKMSSAPWQCDVGLNLGCTEGRGALPVQLLKAAGLGRKMLLCIPPITAVDIFLLRRHTKGLGQEGRVESDEECLYSSEVRWVTSSTGVTIGDIVDAAVELHREHSKKTVYAKETPWSGMDDSICPGDALPWFSLRIQLGLAEAEPLVAE</sequence>
<evidence type="ECO:0008006" key="3">
    <source>
        <dbReference type="Google" id="ProtNLM"/>
    </source>
</evidence>
<protein>
    <recommendedName>
        <fullName evidence="3">F-box domain-containing protein</fullName>
    </recommendedName>
</protein>
<gene>
    <name evidence="1" type="ORF">LTR77_001567</name>
</gene>
<reference evidence="1 2" key="1">
    <citation type="submission" date="2023-08" db="EMBL/GenBank/DDBJ databases">
        <title>Black Yeasts Isolated from many extreme environments.</title>
        <authorList>
            <person name="Coleine C."/>
            <person name="Stajich J.E."/>
            <person name="Selbmann L."/>
        </authorList>
    </citation>
    <scope>NUCLEOTIDE SEQUENCE [LARGE SCALE GENOMIC DNA]</scope>
    <source>
        <strain evidence="1 2">CCFEE 5935</strain>
    </source>
</reference>
<dbReference type="GeneID" id="89922915"/>
<dbReference type="RefSeq" id="XP_064663156.1">
    <property type="nucleotide sequence ID" value="XM_064798829.1"/>
</dbReference>
<dbReference type="AlphaFoldDB" id="A0AAV9PQA1"/>
<accession>A0AAV9PQA1</accession>
<name>A0AAV9PQA1_9PEZI</name>
<organism evidence="1 2">
    <name type="scientific">Saxophila tyrrhenica</name>
    <dbReference type="NCBI Taxonomy" id="1690608"/>
    <lineage>
        <taxon>Eukaryota</taxon>
        <taxon>Fungi</taxon>
        <taxon>Dikarya</taxon>
        <taxon>Ascomycota</taxon>
        <taxon>Pezizomycotina</taxon>
        <taxon>Dothideomycetes</taxon>
        <taxon>Dothideomycetidae</taxon>
        <taxon>Mycosphaerellales</taxon>
        <taxon>Extremaceae</taxon>
        <taxon>Saxophila</taxon>
    </lineage>
</organism>
<dbReference type="Proteomes" id="UP001337655">
    <property type="component" value="Unassembled WGS sequence"/>
</dbReference>
<keyword evidence="2" id="KW-1185">Reference proteome</keyword>
<evidence type="ECO:0000313" key="2">
    <source>
        <dbReference type="Proteomes" id="UP001337655"/>
    </source>
</evidence>
<proteinExistence type="predicted"/>